<dbReference type="EMBL" id="GFPF01009192">
    <property type="protein sequence ID" value="MAA20338.1"/>
    <property type="molecule type" value="Transcribed_RNA"/>
</dbReference>
<feature type="region of interest" description="Disordered" evidence="6">
    <location>
        <begin position="120"/>
        <end position="143"/>
    </location>
</feature>
<keyword evidence="1" id="KW-0479">Metal-binding</keyword>
<dbReference type="InterPro" id="IPR006612">
    <property type="entry name" value="THAP_Znf"/>
</dbReference>
<dbReference type="GO" id="GO:0043565">
    <property type="term" value="F:sequence-specific DNA binding"/>
    <property type="evidence" value="ECO:0007669"/>
    <property type="project" value="InterPro"/>
</dbReference>
<organism evidence="8">
    <name type="scientific">Rhipicephalus zambeziensis</name>
    <dbReference type="NCBI Taxonomy" id="60191"/>
    <lineage>
        <taxon>Eukaryota</taxon>
        <taxon>Metazoa</taxon>
        <taxon>Ecdysozoa</taxon>
        <taxon>Arthropoda</taxon>
        <taxon>Chelicerata</taxon>
        <taxon>Arachnida</taxon>
        <taxon>Acari</taxon>
        <taxon>Parasitiformes</taxon>
        <taxon>Ixodida</taxon>
        <taxon>Ixodoidea</taxon>
        <taxon>Ixodidae</taxon>
        <taxon>Rhipicephalinae</taxon>
        <taxon>Rhipicephalus</taxon>
        <taxon>Rhipicephalus</taxon>
    </lineage>
</organism>
<accession>A0A224YRU7</accession>
<dbReference type="SMART" id="SM00980">
    <property type="entry name" value="THAP"/>
    <property type="match status" value="1"/>
</dbReference>
<evidence type="ECO:0000313" key="8">
    <source>
        <dbReference type="EMBL" id="MAA20338.1"/>
    </source>
</evidence>
<evidence type="ECO:0000256" key="2">
    <source>
        <dbReference type="ARBA" id="ARBA00022771"/>
    </source>
</evidence>
<dbReference type="AlphaFoldDB" id="A0A224YRU7"/>
<evidence type="ECO:0000256" key="3">
    <source>
        <dbReference type="ARBA" id="ARBA00022833"/>
    </source>
</evidence>
<protein>
    <submittedName>
        <fullName evidence="8">Isl2eu-5 hm</fullName>
    </submittedName>
</protein>
<dbReference type="PANTHER" id="PTHR46600">
    <property type="entry name" value="THAP DOMAIN-CONTAINING"/>
    <property type="match status" value="1"/>
</dbReference>
<evidence type="ECO:0000256" key="6">
    <source>
        <dbReference type="SAM" id="MobiDB-lite"/>
    </source>
</evidence>
<evidence type="ECO:0000256" key="5">
    <source>
        <dbReference type="PROSITE-ProRule" id="PRU00309"/>
    </source>
</evidence>
<reference evidence="8" key="1">
    <citation type="journal article" date="2017" name="Parasit. Vectors">
        <title>Sialotranscriptomics of Rhipicephalus zambeziensis reveals intricate expression profiles of secretory proteins and suggests tight temporal transcriptional regulation during blood-feeding.</title>
        <authorList>
            <person name="de Castro M.H."/>
            <person name="de Klerk D."/>
            <person name="Pienaar R."/>
            <person name="Rees D.J.G."/>
            <person name="Mans B.J."/>
        </authorList>
    </citation>
    <scope>NUCLEOTIDE SEQUENCE</scope>
    <source>
        <tissue evidence="8">Salivary glands</tissue>
    </source>
</reference>
<dbReference type="InterPro" id="IPR026516">
    <property type="entry name" value="THAP1/10"/>
</dbReference>
<keyword evidence="2 5" id="KW-0863">Zinc-finger</keyword>
<keyword evidence="3" id="KW-0862">Zinc</keyword>
<evidence type="ECO:0000256" key="1">
    <source>
        <dbReference type="ARBA" id="ARBA00022723"/>
    </source>
</evidence>
<sequence length="214" mass="24144">MIKRRKRSFEAGDIAVFINAITKKALTAAFYSFPSRPYERERRQRWIQAVRRAGPDGGSWEPNANTRICSRHFSGNAKSNIMHHPAYVPTIFPSAYRRTVPCDPSAATERFQRWRKRVQAQAKSPSNVQAPCEGKVESSEDEEGEVLPAFAPKCEEPATKCSTTSAEHAVEPNAKCQLSSRSPSWPPLPWQYLLEGKRHTEKFASLFAVTSLYS</sequence>
<evidence type="ECO:0000256" key="4">
    <source>
        <dbReference type="ARBA" id="ARBA00023125"/>
    </source>
</evidence>
<dbReference type="Pfam" id="PF05485">
    <property type="entry name" value="THAP"/>
    <property type="match status" value="1"/>
</dbReference>
<proteinExistence type="predicted"/>
<keyword evidence="4 5" id="KW-0238">DNA-binding</keyword>
<dbReference type="GO" id="GO:0008270">
    <property type="term" value="F:zinc ion binding"/>
    <property type="evidence" value="ECO:0007669"/>
    <property type="project" value="UniProtKB-KW"/>
</dbReference>
<dbReference type="SUPFAM" id="SSF57716">
    <property type="entry name" value="Glucocorticoid receptor-like (DNA-binding domain)"/>
    <property type="match status" value="1"/>
</dbReference>
<dbReference type="PROSITE" id="PS50950">
    <property type="entry name" value="ZF_THAP"/>
    <property type="match status" value="1"/>
</dbReference>
<evidence type="ECO:0000259" key="7">
    <source>
        <dbReference type="PROSITE" id="PS50950"/>
    </source>
</evidence>
<name>A0A224YRU7_9ACAR</name>
<dbReference type="PANTHER" id="PTHR46600:SF11">
    <property type="entry name" value="THAP DOMAIN-CONTAINING PROTEIN 10"/>
    <property type="match status" value="1"/>
</dbReference>
<feature type="domain" description="THAP-type" evidence="7">
    <location>
        <begin position="11"/>
        <end position="92"/>
    </location>
</feature>